<sequence>MSGQQDGDKPDKSGEADMAQAFKDLARGEQTASVLENHLTALERKIDELLAKADEDQRASQHRPEINANNSKQTTSGSSDASGS</sequence>
<evidence type="ECO:0000313" key="2">
    <source>
        <dbReference type="EMBL" id="EON64909.1"/>
    </source>
</evidence>
<dbReference type="eggNOG" id="ENOG502SZS1">
    <property type="taxonomic scope" value="Eukaryota"/>
</dbReference>
<dbReference type="AlphaFoldDB" id="R7YSV7"/>
<gene>
    <name evidence="2" type="ORF">W97_04143</name>
</gene>
<dbReference type="EMBL" id="JH767571">
    <property type="protein sequence ID" value="EON64909.1"/>
    <property type="molecule type" value="Genomic_DNA"/>
</dbReference>
<protein>
    <submittedName>
        <fullName evidence="2">Uncharacterized protein</fullName>
    </submittedName>
</protein>
<feature type="compositionally biased region" description="Polar residues" evidence="1">
    <location>
        <begin position="67"/>
        <end position="84"/>
    </location>
</feature>
<dbReference type="HOGENOM" id="CLU_188583_2_0_1"/>
<proteinExistence type="predicted"/>
<feature type="compositionally biased region" description="Basic and acidic residues" evidence="1">
    <location>
        <begin position="1"/>
        <end position="15"/>
    </location>
</feature>
<feature type="region of interest" description="Disordered" evidence="1">
    <location>
        <begin position="53"/>
        <end position="84"/>
    </location>
</feature>
<dbReference type="GeneID" id="19901454"/>
<evidence type="ECO:0000313" key="3">
    <source>
        <dbReference type="Proteomes" id="UP000016924"/>
    </source>
</evidence>
<reference evidence="3" key="1">
    <citation type="submission" date="2012-06" db="EMBL/GenBank/DDBJ databases">
        <title>The genome sequence of Coniosporium apollinis CBS 100218.</title>
        <authorList>
            <consortium name="The Broad Institute Genome Sequencing Platform"/>
            <person name="Cuomo C."/>
            <person name="Gorbushina A."/>
            <person name="Noack S."/>
            <person name="Walker B."/>
            <person name="Young S.K."/>
            <person name="Zeng Q."/>
            <person name="Gargeya S."/>
            <person name="Fitzgerald M."/>
            <person name="Haas B."/>
            <person name="Abouelleil A."/>
            <person name="Alvarado L."/>
            <person name="Arachchi H.M."/>
            <person name="Berlin A.M."/>
            <person name="Chapman S.B."/>
            <person name="Goldberg J."/>
            <person name="Griggs A."/>
            <person name="Gujja S."/>
            <person name="Hansen M."/>
            <person name="Howarth C."/>
            <person name="Imamovic A."/>
            <person name="Larimer J."/>
            <person name="McCowan C."/>
            <person name="Montmayeur A."/>
            <person name="Murphy C."/>
            <person name="Neiman D."/>
            <person name="Pearson M."/>
            <person name="Priest M."/>
            <person name="Roberts A."/>
            <person name="Saif S."/>
            <person name="Shea T."/>
            <person name="Sisk P."/>
            <person name="Sykes S."/>
            <person name="Wortman J."/>
            <person name="Nusbaum C."/>
            <person name="Birren B."/>
        </authorList>
    </citation>
    <scope>NUCLEOTIDE SEQUENCE [LARGE SCALE GENOMIC DNA]</scope>
    <source>
        <strain evidence="3">CBS 100218</strain>
    </source>
</reference>
<dbReference type="OrthoDB" id="5398685at2759"/>
<feature type="compositionally biased region" description="Basic and acidic residues" evidence="1">
    <location>
        <begin position="53"/>
        <end position="65"/>
    </location>
</feature>
<accession>R7YSV7</accession>
<name>R7YSV7_CONA1</name>
<feature type="region of interest" description="Disordered" evidence="1">
    <location>
        <begin position="1"/>
        <end position="25"/>
    </location>
</feature>
<dbReference type="RefSeq" id="XP_007780226.1">
    <property type="nucleotide sequence ID" value="XM_007782036.1"/>
</dbReference>
<evidence type="ECO:0000256" key="1">
    <source>
        <dbReference type="SAM" id="MobiDB-lite"/>
    </source>
</evidence>
<dbReference type="OMA" id="QHRPEIN"/>
<keyword evidence="3" id="KW-1185">Reference proteome</keyword>
<organism evidence="2 3">
    <name type="scientific">Coniosporium apollinis (strain CBS 100218)</name>
    <name type="common">Rock-inhabiting black yeast</name>
    <dbReference type="NCBI Taxonomy" id="1168221"/>
    <lineage>
        <taxon>Eukaryota</taxon>
        <taxon>Fungi</taxon>
        <taxon>Dikarya</taxon>
        <taxon>Ascomycota</taxon>
        <taxon>Pezizomycotina</taxon>
        <taxon>Dothideomycetes</taxon>
        <taxon>Dothideomycetes incertae sedis</taxon>
        <taxon>Coniosporium</taxon>
    </lineage>
</organism>
<dbReference type="Proteomes" id="UP000016924">
    <property type="component" value="Unassembled WGS sequence"/>
</dbReference>